<evidence type="ECO:0008006" key="3">
    <source>
        <dbReference type="Google" id="ProtNLM"/>
    </source>
</evidence>
<proteinExistence type="predicted"/>
<dbReference type="Proteomes" id="UP000095751">
    <property type="component" value="Unassembled WGS sequence"/>
</dbReference>
<dbReference type="SUPFAM" id="SSF53474">
    <property type="entry name" value="alpha/beta-Hydrolases"/>
    <property type="match status" value="1"/>
</dbReference>
<gene>
    <name evidence="1" type="ORF">FRACYDRAFT_245817</name>
</gene>
<dbReference type="InParanoid" id="A0A1E7EZT7"/>
<dbReference type="EMBL" id="KV784368">
    <property type="protein sequence ID" value="OEU11377.1"/>
    <property type="molecule type" value="Genomic_DNA"/>
</dbReference>
<dbReference type="AlphaFoldDB" id="A0A1E7EZT7"/>
<accession>A0A1E7EZT7</accession>
<dbReference type="KEGG" id="fcy:FRACYDRAFT_245817"/>
<organism evidence="1 2">
    <name type="scientific">Fragilariopsis cylindrus CCMP1102</name>
    <dbReference type="NCBI Taxonomy" id="635003"/>
    <lineage>
        <taxon>Eukaryota</taxon>
        <taxon>Sar</taxon>
        <taxon>Stramenopiles</taxon>
        <taxon>Ochrophyta</taxon>
        <taxon>Bacillariophyta</taxon>
        <taxon>Bacillariophyceae</taxon>
        <taxon>Bacillariophycidae</taxon>
        <taxon>Bacillariales</taxon>
        <taxon>Bacillariaceae</taxon>
        <taxon>Fragilariopsis</taxon>
    </lineage>
</organism>
<dbReference type="Gene3D" id="3.40.50.1820">
    <property type="entry name" value="alpha/beta hydrolase"/>
    <property type="match status" value="1"/>
</dbReference>
<reference evidence="1 2" key="1">
    <citation type="submission" date="2016-09" db="EMBL/GenBank/DDBJ databases">
        <title>Extensive genetic diversity and differential bi-allelic expression allows diatom success in the polar Southern Ocean.</title>
        <authorList>
            <consortium name="DOE Joint Genome Institute"/>
            <person name="Mock T."/>
            <person name="Otillar R.P."/>
            <person name="Strauss J."/>
            <person name="Dupont C."/>
            <person name="Frickenhaus S."/>
            <person name="Maumus F."/>
            <person name="Mcmullan M."/>
            <person name="Sanges R."/>
            <person name="Schmutz J."/>
            <person name="Toseland A."/>
            <person name="Valas R."/>
            <person name="Veluchamy A."/>
            <person name="Ward B.J."/>
            <person name="Allen A."/>
            <person name="Barry K."/>
            <person name="Falciatore A."/>
            <person name="Ferrante M."/>
            <person name="Fortunato A.E."/>
            <person name="Gloeckner G."/>
            <person name="Gruber A."/>
            <person name="Hipkin R."/>
            <person name="Janech M."/>
            <person name="Kroth P."/>
            <person name="Leese F."/>
            <person name="Lindquist E."/>
            <person name="Lyon B.R."/>
            <person name="Martin J."/>
            <person name="Mayer C."/>
            <person name="Parker M."/>
            <person name="Quesneville H."/>
            <person name="Raymond J."/>
            <person name="Uhlig C."/>
            <person name="Valentin K.U."/>
            <person name="Worden A.Z."/>
            <person name="Armbrust E.V."/>
            <person name="Bowler C."/>
            <person name="Green B."/>
            <person name="Moulton V."/>
            <person name="Van Oosterhout C."/>
            <person name="Grigoriev I."/>
        </authorList>
    </citation>
    <scope>NUCLEOTIDE SEQUENCE [LARGE SCALE GENOMIC DNA]</scope>
    <source>
        <strain evidence="1 2">CCMP1102</strain>
    </source>
</reference>
<name>A0A1E7EZT7_9STRA</name>
<evidence type="ECO:0000313" key="2">
    <source>
        <dbReference type="Proteomes" id="UP000095751"/>
    </source>
</evidence>
<protein>
    <recommendedName>
        <fullName evidence="3">Alpha/beta-hydrolase</fullName>
    </recommendedName>
</protein>
<dbReference type="Gene3D" id="1.10.260.160">
    <property type="match status" value="1"/>
</dbReference>
<dbReference type="OrthoDB" id="56459at2759"/>
<dbReference type="InterPro" id="IPR029058">
    <property type="entry name" value="AB_hydrolase_fold"/>
</dbReference>
<keyword evidence="2" id="KW-1185">Reference proteome</keyword>
<evidence type="ECO:0000313" key="1">
    <source>
        <dbReference type="EMBL" id="OEU11377.1"/>
    </source>
</evidence>
<sequence>MSDNNRRRKLIDVTPCDTTLVTISQDAISVEFENIIDMIGAGLGLTPIAIFGVKFLFANKKNFGVEIRKVCASCKEIRENDNQYIIDNPDSFNKYCGEDAYGANDIQSGLVTYPLVSDSNSGISIIKSGVSPSYIHSRPTTYEINKVPSGSPGNVLESVDVIFDLVASMTLGYIGFAPDFLGYGSSESQRYGYLVRNSYVTATLPIYLKAKYQLAQETDCNTDIADVAFYSGYSEGGYASIALAEGLNEILGIKPLRVLAGGGPYKLSTEQFYQIFLGDDESTFINENKGREFFPLLLGAAYSSTNTELANFNTDQDLLVSSFRSDALEWLSDTEKTEKQTNEFILKKLDDGDGFSNIWNDDILTLFRKAAAEKEKDFCNPNYKFNIDGKTDKFCEAIKQNDLLETILNVDYPIEFCHSINDEIVFYEHVPNTTELSSNPNLKLLTTLDSLHTDAGITCLTDEVLFIAGGVITSLIPQSIIDANTNLINTINNGNGGCTINSPTTSPTNIPTETEPSSSPTIITVPPVFLNKKNGNVKKCSSISKLSIKRQKQVCTSKRFQIRSKKGTRLAPASVACSEVCNQYCVKEFNKNEFLLKTKNKGKKEVTKKCKWLKKQSQEDKAKICSNTIQFKGGIPIYGQASEVCTKTCDSC</sequence>